<keyword evidence="1" id="KW-0472">Membrane</keyword>
<dbReference type="RefSeq" id="WP_184936282.1">
    <property type="nucleotide sequence ID" value="NZ_JACHJV010000001.1"/>
</dbReference>
<keyword evidence="3" id="KW-1185">Reference proteome</keyword>
<comment type="caution">
    <text evidence="2">The sequence shown here is derived from an EMBL/GenBank/DDBJ whole genome shotgun (WGS) entry which is preliminary data.</text>
</comment>
<dbReference type="Pfam" id="PF12679">
    <property type="entry name" value="ABC2_membrane_2"/>
    <property type="match status" value="1"/>
</dbReference>
<feature type="transmembrane region" description="Helical" evidence="1">
    <location>
        <begin position="211"/>
        <end position="233"/>
    </location>
</feature>
<dbReference type="EMBL" id="JACHJV010000001">
    <property type="protein sequence ID" value="MBB4924319.1"/>
    <property type="molecule type" value="Genomic_DNA"/>
</dbReference>
<gene>
    <name evidence="2" type="ORF">FHR34_003312</name>
</gene>
<evidence type="ECO:0000313" key="3">
    <source>
        <dbReference type="Proteomes" id="UP000540506"/>
    </source>
</evidence>
<reference evidence="2 3" key="1">
    <citation type="submission" date="2020-08" db="EMBL/GenBank/DDBJ databases">
        <title>Sequencing the genomes of 1000 actinobacteria strains.</title>
        <authorList>
            <person name="Klenk H.-P."/>
        </authorList>
    </citation>
    <scope>NUCLEOTIDE SEQUENCE [LARGE SCALE GENOMIC DNA]</scope>
    <source>
        <strain evidence="2 3">DSM 41654</strain>
    </source>
</reference>
<feature type="transmembrane region" description="Helical" evidence="1">
    <location>
        <begin position="181"/>
        <end position="204"/>
    </location>
</feature>
<keyword evidence="1" id="KW-0812">Transmembrane</keyword>
<proteinExistence type="predicted"/>
<accession>A0A7W7R353</accession>
<feature type="transmembrane region" description="Helical" evidence="1">
    <location>
        <begin position="62"/>
        <end position="84"/>
    </location>
</feature>
<evidence type="ECO:0000256" key="1">
    <source>
        <dbReference type="SAM" id="Phobius"/>
    </source>
</evidence>
<feature type="transmembrane region" description="Helical" evidence="1">
    <location>
        <begin position="96"/>
        <end position="118"/>
    </location>
</feature>
<sequence>MTTQSDFPAPAVSAGGTDGVIHNIGYRGYQGQRLGRGYATRSLFVQGLRGAFGLGRSAKSKVLPMLVLAGATLPAGLLVAMALARKATEYGTDYPQYLSGIGLLFFEIFVAAQAPVLLSRDLRYSTVPLYFSRPITRGDYVRAKGAAMVAAMLVVTVLPLLVLYVGALLGGMDFAHNTEHFAIGLLAALLYSLLFSAIGLVIAATTPRRGFGVAAIMGVLVITEAVASVLGHLTGDPQADSTQWAYVIGPSSLVERFVNRICGLSTDFPTTPGAAGAVVFGVEILVLVAGAYALLLRRYRKI</sequence>
<feature type="transmembrane region" description="Helical" evidence="1">
    <location>
        <begin position="146"/>
        <end position="169"/>
    </location>
</feature>
<protein>
    <submittedName>
        <fullName evidence="2">ABC-2 type transport system permease protein</fullName>
    </submittedName>
</protein>
<organism evidence="2 3">
    <name type="scientific">Kitasatospora kifunensis</name>
    <name type="common">Streptomyces kifunensis</name>
    <dbReference type="NCBI Taxonomy" id="58351"/>
    <lineage>
        <taxon>Bacteria</taxon>
        <taxon>Bacillati</taxon>
        <taxon>Actinomycetota</taxon>
        <taxon>Actinomycetes</taxon>
        <taxon>Kitasatosporales</taxon>
        <taxon>Streptomycetaceae</taxon>
        <taxon>Kitasatospora</taxon>
    </lineage>
</organism>
<dbReference type="AlphaFoldDB" id="A0A7W7R353"/>
<feature type="transmembrane region" description="Helical" evidence="1">
    <location>
        <begin position="274"/>
        <end position="296"/>
    </location>
</feature>
<evidence type="ECO:0000313" key="2">
    <source>
        <dbReference type="EMBL" id="MBB4924319.1"/>
    </source>
</evidence>
<name>A0A7W7R353_KITKI</name>
<dbReference type="Proteomes" id="UP000540506">
    <property type="component" value="Unassembled WGS sequence"/>
</dbReference>
<keyword evidence="1" id="KW-1133">Transmembrane helix</keyword>